<sequence>MQAYPKLLAIPATMTAACLSVMAGWQRGGLLAERVLWIAVGVVLVVAAHLLPALCRPHGRIVRALGAALWVGCMAATCYGHAVFFLMAQKHAGELRAAAVPEVMAKGRGLAEIARDRADAVTRLARTNARRCVEPCPSLTAERAAAAARVDALNVEQAEARRDEAAQDRAAAARSAAMTDPVTGALTAFGVAAPRAELVTGLAFAAVLEAVACFAWLLALRPSTVTEIAVTPDQQGSHAEVVTAVTPESHADAPVTPPVSAIDVAVAAIDTAPVLRLPVIEQHDDVTRVMTAVAAGEVRPTVTEIRKFLGCSQSRAAAVRKQLEPQPIE</sequence>
<name>A0ABX5KTS8_9BURK</name>
<keyword evidence="3" id="KW-1185">Reference proteome</keyword>
<dbReference type="EMBL" id="QEOB01000002">
    <property type="protein sequence ID" value="PVX86436.1"/>
    <property type="molecule type" value="Genomic_DNA"/>
</dbReference>
<accession>A0ABX5KTS8</accession>
<protein>
    <submittedName>
        <fullName evidence="2">Uncharacterized protein</fullName>
    </submittedName>
</protein>
<feature type="transmembrane region" description="Helical" evidence="1">
    <location>
        <begin position="67"/>
        <end position="88"/>
    </location>
</feature>
<evidence type="ECO:0000256" key="1">
    <source>
        <dbReference type="SAM" id="Phobius"/>
    </source>
</evidence>
<dbReference type="PROSITE" id="PS51257">
    <property type="entry name" value="PROKAR_LIPOPROTEIN"/>
    <property type="match status" value="1"/>
</dbReference>
<proteinExistence type="predicted"/>
<feature type="transmembrane region" description="Helical" evidence="1">
    <location>
        <begin position="198"/>
        <end position="219"/>
    </location>
</feature>
<organism evidence="2 3">
    <name type="scientific">Paraburkholderia unamae</name>
    <dbReference type="NCBI Taxonomy" id="219649"/>
    <lineage>
        <taxon>Bacteria</taxon>
        <taxon>Pseudomonadati</taxon>
        <taxon>Pseudomonadota</taxon>
        <taxon>Betaproteobacteria</taxon>
        <taxon>Burkholderiales</taxon>
        <taxon>Burkholderiaceae</taxon>
        <taxon>Paraburkholderia</taxon>
    </lineage>
</organism>
<evidence type="ECO:0000313" key="3">
    <source>
        <dbReference type="Proteomes" id="UP000245712"/>
    </source>
</evidence>
<feature type="transmembrane region" description="Helical" evidence="1">
    <location>
        <begin position="37"/>
        <end position="55"/>
    </location>
</feature>
<keyword evidence="1" id="KW-0472">Membrane</keyword>
<dbReference type="RefSeq" id="WP_244314747.1">
    <property type="nucleotide sequence ID" value="NZ_QEOB01000002.1"/>
</dbReference>
<feature type="transmembrane region" description="Helical" evidence="1">
    <location>
        <begin position="7"/>
        <end position="25"/>
    </location>
</feature>
<reference evidence="2 3" key="1">
    <citation type="submission" date="2018-05" db="EMBL/GenBank/DDBJ databases">
        <title>Genomic Encyclopedia of Type Strains, Phase IV (KMG-V): Genome sequencing to study the core and pangenomes of soil and plant-associated prokaryotes.</title>
        <authorList>
            <person name="Whitman W."/>
        </authorList>
    </citation>
    <scope>NUCLEOTIDE SEQUENCE [LARGE SCALE GENOMIC DNA]</scope>
    <source>
        <strain evidence="2 3">SCZa-39</strain>
    </source>
</reference>
<evidence type="ECO:0000313" key="2">
    <source>
        <dbReference type="EMBL" id="PVX86436.1"/>
    </source>
</evidence>
<dbReference type="Proteomes" id="UP000245712">
    <property type="component" value="Unassembled WGS sequence"/>
</dbReference>
<gene>
    <name evidence="2" type="ORF">C7402_102272</name>
</gene>
<keyword evidence="1" id="KW-1133">Transmembrane helix</keyword>
<comment type="caution">
    <text evidence="2">The sequence shown here is derived from an EMBL/GenBank/DDBJ whole genome shotgun (WGS) entry which is preliminary data.</text>
</comment>
<keyword evidence="1" id="KW-0812">Transmembrane</keyword>